<dbReference type="STRING" id="1121395.SAMN02745215_05053"/>
<keyword evidence="2" id="KW-1185">Reference proteome</keyword>
<dbReference type="Proteomes" id="UP000184010">
    <property type="component" value="Unassembled WGS sequence"/>
</dbReference>
<dbReference type="EMBL" id="FRDN01000021">
    <property type="protein sequence ID" value="SHN87961.1"/>
    <property type="molecule type" value="Genomic_DNA"/>
</dbReference>
<dbReference type="RefSeq" id="WP_207649566.1">
    <property type="nucleotide sequence ID" value="NZ_FRDN01000021.1"/>
</dbReference>
<protein>
    <submittedName>
        <fullName evidence="1">Uncharacterized protein</fullName>
    </submittedName>
</protein>
<dbReference type="AlphaFoldDB" id="A0A1M7UY46"/>
<reference evidence="2" key="1">
    <citation type="submission" date="2016-12" db="EMBL/GenBank/DDBJ databases">
        <authorList>
            <person name="Varghese N."/>
            <person name="Submissions S."/>
        </authorList>
    </citation>
    <scope>NUCLEOTIDE SEQUENCE [LARGE SCALE GENOMIC DNA]</scope>
    <source>
        <strain evidence="2">DSM 11544</strain>
    </source>
</reference>
<organism evidence="1 2">
    <name type="scientific">Desulfitobacterium chlororespirans DSM 11544</name>
    <dbReference type="NCBI Taxonomy" id="1121395"/>
    <lineage>
        <taxon>Bacteria</taxon>
        <taxon>Bacillati</taxon>
        <taxon>Bacillota</taxon>
        <taxon>Clostridia</taxon>
        <taxon>Eubacteriales</taxon>
        <taxon>Desulfitobacteriaceae</taxon>
        <taxon>Desulfitobacterium</taxon>
    </lineage>
</organism>
<sequence>MMERLTERDGKNWAFIACRDCTKPHCTECEEFRKQAATLAAYENLQLPDHSKEKLIELLIQIVEPVEKELEELKDCVELFGTEIFNNLDYVDLPVKQLNKLNALRMLIIWQWEDV</sequence>
<proteinExistence type="predicted"/>
<gene>
    <name evidence="1" type="ORF">SAMN02745215_05053</name>
</gene>
<name>A0A1M7UY46_9FIRM</name>
<evidence type="ECO:0000313" key="1">
    <source>
        <dbReference type="EMBL" id="SHN87961.1"/>
    </source>
</evidence>
<accession>A0A1M7UY46</accession>
<evidence type="ECO:0000313" key="2">
    <source>
        <dbReference type="Proteomes" id="UP000184010"/>
    </source>
</evidence>